<protein>
    <submittedName>
        <fullName evidence="2">Paraquat-inducible protein A</fullName>
    </submittedName>
</protein>
<keyword evidence="1" id="KW-1133">Transmembrane helix</keyword>
<feature type="transmembrane region" description="Helical" evidence="1">
    <location>
        <begin position="44"/>
        <end position="66"/>
    </location>
</feature>
<gene>
    <name evidence="2" type="ORF">KDW95_03080</name>
</gene>
<name>A0ABY5HPD6_9GAMM</name>
<proteinExistence type="predicted"/>
<reference evidence="2" key="1">
    <citation type="submission" date="2021-04" db="EMBL/GenBank/DDBJ databases">
        <title>Oceanospirillales bacteria with DddD are important DMSP degraders in coastal seawater.</title>
        <authorList>
            <person name="Liu J."/>
        </authorList>
    </citation>
    <scope>NUCLEOTIDE SEQUENCE</scope>
    <source>
        <strain evidence="2">D13-1</strain>
    </source>
</reference>
<evidence type="ECO:0000256" key="1">
    <source>
        <dbReference type="SAM" id="Phobius"/>
    </source>
</evidence>
<keyword evidence="1" id="KW-0472">Membrane</keyword>
<keyword evidence="1" id="KW-0812">Transmembrane</keyword>
<dbReference type="InterPro" id="IPR007498">
    <property type="entry name" value="PqiA-like"/>
</dbReference>
<dbReference type="EMBL" id="CP073347">
    <property type="protein sequence ID" value="UTW14296.1"/>
    <property type="molecule type" value="Genomic_DNA"/>
</dbReference>
<feature type="transmembrane region" description="Helical" evidence="1">
    <location>
        <begin position="87"/>
        <end position="111"/>
    </location>
</feature>
<dbReference type="Pfam" id="PF04403">
    <property type="entry name" value="PqiA"/>
    <property type="match status" value="1"/>
</dbReference>
<accession>A0ABY5HPD6</accession>
<sequence length="144" mass="15969">MTALLLLVGLYAPMLTIEQFLFIQSSFSVMSGTWQLLVQGQYLLFLLIAGFSIVLPALKLLVLLRLTGAAIHHDSRLPRYLKLMHDYGRWSMLDVFVVAVLVVTVKLGAIAQVQVHYGLYAFCAAVLLTLFITACISRLGPDND</sequence>
<organism evidence="2 3">
    <name type="scientific">Marinobacterium rhizophilum</name>
    <dbReference type="NCBI Taxonomy" id="420402"/>
    <lineage>
        <taxon>Bacteria</taxon>
        <taxon>Pseudomonadati</taxon>
        <taxon>Pseudomonadota</taxon>
        <taxon>Gammaproteobacteria</taxon>
        <taxon>Oceanospirillales</taxon>
        <taxon>Oceanospirillaceae</taxon>
        <taxon>Marinobacterium</taxon>
    </lineage>
</organism>
<dbReference type="Proteomes" id="UP001058461">
    <property type="component" value="Chromosome"/>
</dbReference>
<evidence type="ECO:0000313" key="2">
    <source>
        <dbReference type="EMBL" id="UTW14296.1"/>
    </source>
</evidence>
<feature type="transmembrane region" description="Helical" evidence="1">
    <location>
        <begin position="117"/>
        <end position="136"/>
    </location>
</feature>
<keyword evidence="3" id="KW-1185">Reference proteome</keyword>
<evidence type="ECO:0000313" key="3">
    <source>
        <dbReference type="Proteomes" id="UP001058461"/>
    </source>
</evidence>